<evidence type="ECO:0000313" key="3">
    <source>
        <dbReference type="Proteomes" id="UP001148838"/>
    </source>
</evidence>
<accession>A0ABQ8TJ65</accession>
<feature type="domain" description="FAST kinase-like protein subdomain 2" evidence="1">
    <location>
        <begin position="528"/>
        <end position="610"/>
    </location>
</feature>
<dbReference type="InterPro" id="IPR013579">
    <property type="entry name" value="FAST_2"/>
</dbReference>
<evidence type="ECO:0000259" key="1">
    <source>
        <dbReference type="Pfam" id="PF08368"/>
    </source>
</evidence>
<dbReference type="Proteomes" id="UP001148838">
    <property type="component" value="Unassembled WGS sequence"/>
</dbReference>
<organism evidence="2 3">
    <name type="scientific">Periplaneta americana</name>
    <name type="common">American cockroach</name>
    <name type="synonym">Blatta americana</name>
    <dbReference type="NCBI Taxonomy" id="6978"/>
    <lineage>
        <taxon>Eukaryota</taxon>
        <taxon>Metazoa</taxon>
        <taxon>Ecdysozoa</taxon>
        <taxon>Arthropoda</taxon>
        <taxon>Hexapoda</taxon>
        <taxon>Insecta</taxon>
        <taxon>Pterygota</taxon>
        <taxon>Neoptera</taxon>
        <taxon>Polyneoptera</taxon>
        <taxon>Dictyoptera</taxon>
        <taxon>Blattodea</taxon>
        <taxon>Blattoidea</taxon>
        <taxon>Blattidae</taxon>
        <taxon>Blattinae</taxon>
        <taxon>Periplaneta</taxon>
    </lineage>
</organism>
<comment type="caution">
    <text evidence="2">The sequence shown here is derived from an EMBL/GenBank/DDBJ whole genome shotgun (WGS) entry which is preliminary data.</text>
</comment>
<proteinExistence type="predicted"/>
<keyword evidence="3" id="KW-1185">Reference proteome</keyword>
<reference evidence="2 3" key="1">
    <citation type="journal article" date="2022" name="Allergy">
        <title>Genome assembly and annotation of Periplaneta americana reveal a comprehensive cockroach allergen profile.</title>
        <authorList>
            <person name="Wang L."/>
            <person name="Xiong Q."/>
            <person name="Saelim N."/>
            <person name="Wang L."/>
            <person name="Nong W."/>
            <person name="Wan A.T."/>
            <person name="Shi M."/>
            <person name="Liu X."/>
            <person name="Cao Q."/>
            <person name="Hui J.H.L."/>
            <person name="Sookrung N."/>
            <person name="Leung T.F."/>
            <person name="Tungtrongchitr A."/>
            <person name="Tsui S.K.W."/>
        </authorList>
    </citation>
    <scope>NUCLEOTIDE SEQUENCE [LARGE SCALE GENOMIC DNA]</scope>
    <source>
        <strain evidence="2">PWHHKU_190912</strain>
    </source>
</reference>
<sequence>MVDEWNEDMSADAMTASLLYLNKMGVSQTHPVLQNLVARCESMLEDCGQRFPLTAMSRFAVAVHSRRGLWPVLISNKMLPCVLARIESCDNVEDFRLLTICLINICQLVTGSLLTIYKRKAEELADKGKITAHDARVISKAVRFLNYPHWSYYNGATIRKLLLIMKGNVSSVAPKDLISLHKIFQSQLEPADMAEEMHDAASQYLAQVEDERIASNPTVFQVTTDLLACMVSFSSPTQKLVLEKLAQHHVVGSSSSSLPTLFKILRHLKTSNVQLCDKFWSRTLRHMEEIPTEREDYKLFRVSHRYMHFNNNLGGTYRHYELEKQMIEWLWNEVKTGSAGVMPSKFARAAAFILAYGNIGQGKTAVAESTLTQMMHKLMDMAPQFSKLDCMYISRGLQIGAVLGYQKRAMTSQFLDVFRNIDTVMNNCTLEYLKDKEIALPDLNRMIKAYICRRGMHGTELFERLMQRDKERLQGLVLLNAAIALCFFHQLPEDLVHFIFTVSFLERLDEEVLNCYAKASYPTRIRHAMMQVNRAVCLDYPEADVPWFHEKYCEQITSLESPRQSSFRDDVYHSLVSVIGAENLVQTNKYSPYFYRIDFQVLLNKNEKPVTLRHQTDSNVTNHLSLRGKKFTHVLLWSFLRLVIYRIVDAIINAHPPTEEKDDYIKDSFYEELEHTFDQLSRYHMKILLKDINAEVGREDIFKPTIGKKSLHAQYHVSGVNGRTLSLEGHNQPGMLIGHVQIQNNCDRYMLVLVVRHCDTC</sequence>
<evidence type="ECO:0000313" key="2">
    <source>
        <dbReference type="EMBL" id="KAJ4446649.1"/>
    </source>
</evidence>
<dbReference type="EMBL" id="JAJSOF020000009">
    <property type="protein sequence ID" value="KAJ4446649.1"/>
    <property type="molecule type" value="Genomic_DNA"/>
</dbReference>
<protein>
    <recommendedName>
        <fullName evidence="1">FAST kinase-like protein subdomain 2 domain-containing protein</fullName>
    </recommendedName>
</protein>
<dbReference type="Pfam" id="PF08368">
    <property type="entry name" value="FAST_2"/>
    <property type="match status" value="1"/>
</dbReference>
<gene>
    <name evidence="2" type="ORF">ANN_13346</name>
</gene>
<name>A0ABQ8TJ65_PERAM</name>